<comment type="caution">
    <text evidence="6">The sequence shown here is derived from an EMBL/GenBank/DDBJ whole genome shotgun (WGS) entry which is preliminary data.</text>
</comment>
<evidence type="ECO:0000313" key="7">
    <source>
        <dbReference type="Proteomes" id="UP000031847"/>
    </source>
</evidence>
<keyword evidence="2" id="KW-0378">Hydrolase</keyword>
<comment type="similarity">
    <text evidence="1">Belongs to the glycosyl hydrolase 25 family.</text>
</comment>
<dbReference type="Pfam" id="PF01183">
    <property type="entry name" value="Glyco_hydro_25"/>
    <property type="match status" value="1"/>
</dbReference>
<dbReference type="InterPro" id="IPR043708">
    <property type="entry name" value="DUF5648"/>
</dbReference>
<evidence type="ECO:0000256" key="2">
    <source>
        <dbReference type="ARBA" id="ARBA00022801"/>
    </source>
</evidence>
<dbReference type="GO" id="GO:0009253">
    <property type="term" value="P:peptidoglycan catabolic process"/>
    <property type="evidence" value="ECO:0007669"/>
    <property type="project" value="InterPro"/>
</dbReference>
<dbReference type="Gene3D" id="3.20.20.80">
    <property type="entry name" value="Glycosidases"/>
    <property type="match status" value="1"/>
</dbReference>
<evidence type="ECO:0000259" key="5">
    <source>
        <dbReference type="Pfam" id="PF18885"/>
    </source>
</evidence>
<evidence type="ECO:0000313" key="6">
    <source>
        <dbReference type="EMBL" id="GAM81646.1"/>
    </source>
</evidence>
<dbReference type="Proteomes" id="UP000031847">
    <property type="component" value="Unassembled WGS sequence"/>
</dbReference>
<dbReference type="EMBL" id="BBSI01000040">
    <property type="protein sequence ID" value="GAM81646.1"/>
    <property type="molecule type" value="Genomic_DNA"/>
</dbReference>
<dbReference type="InterPro" id="IPR018077">
    <property type="entry name" value="Glyco_hydro_fam25_subgr"/>
</dbReference>
<dbReference type="GO" id="GO:0016998">
    <property type="term" value="P:cell wall macromolecule catabolic process"/>
    <property type="evidence" value="ECO:0007669"/>
    <property type="project" value="InterPro"/>
</dbReference>
<dbReference type="Pfam" id="PF18885">
    <property type="entry name" value="DUF5648"/>
    <property type="match status" value="1"/>
</dbReference>
<dbReference type="InterPro" id="IPR002053">
    <property type="entry name" value="Glyco_hydro_25"/>
</dbReference>
<reference evidence="6 7" key="1">
    <citation type="submission" date="2015-01" db="EMBL/GenBank/DDBJ databases">
        <title>Lactococcus lactis subsp.lactis JCM 5805 whole genome shotgun sequence.</title>
        <authorList>
            <person name="Fujii T."/>
            <person name="Tomita Y."/>
            <person name="Ikushima S."/>
            <person name="Fujiwara D."/>
        </authorList>
    </citation>
    <scope>NUCLEOTIDE SEQUENCE [LARGE SCALE GENOMIC DNA]</scope>
    <source>
        <strain evidence="6 7">JCM 5805</strain>
    </source>
</reference>
<dbReference type="InterPro" id="IPR017853">
    <property type="entry name" value="GH"/>
</dbReference>
<accession>A0A0B8QSJ5</accession>
<dbReference type="AlphaFoldDB" id="A0A0B8QSJ5"/>
<feature type="domain" description="DUF5648" evidence="5">
    <location>
        <begin position="361"/>
        <end position="492"/>
    </location>
</feature>
<dbReference type="PANTHER" id="PTHR34135">
    <property type="entry name" value="LYSOZYME"/>
    <property type="match status" value="1"/>
</dbReference>
<organism evidence="6 7">
    <name type="scientific">Lactococcus lactis subsp. lactis</name>
    <name type="common">Streptococcus lactis</name>
    <dbReference type="NCBI Taxonomy" id="1360"/>
    <lineage>
        <taxon>Bacteria</taxon>
        <taxon>Bacillati</taxon>
        <taxon>Bacillota</taxon>
        <taxon>Bacilli</taxon>
        <taxon>Lactobacillales</taxon>
        <taxon>Streptococcaceae</taxon>
        <taxon>Lactococcus</taxon>
    </lineage>
</organism>
<gene>
    <name evidence="6" type="ORF">JCM5805K_2770</name>
</gene>
<dbReference type="PROSITE" id="PS51904">
    <property type="entry name" value="GLYCOSYL_HYDROL_F25_2"/>
    <property type="match status" value="1"/>
</dbReference>
<dbReference type="SMART" id="SM00641">
    <property type="entry name" value="Glyco_25"/>
    <property type="match status" value="1"/>
</dbReference>
<protein>
    <submittedName>
        <fullName evidence="6">Lyzozyme M1</fullName>
    </submittedName>
</protein>
<keyword evidence="3" id="KW-0326">Glycosidase</keyword>
<dbReference type="GO" id="GO:0016052">
    <property type="term" value="P:carbohydrate catabolic process"/>
    <property type="evidence" value="ECO:0007669"/>
    <property type="project" value="TreeGrafter"/>
</dbReference>
<dbReference type="GO" id="GO:0003796">
    <property type="term" value="F:lysozyme activity"/>
    <property type="evidence" value="ECO:0007669"/>
    <property type="project" value="InterPro"/>
</dbReference>
<proteinExistence type="inferred from homology"/>
<evidence type="ECO:0000256" key="4">
    <source>
        <dbReference type="SAM" id="MobiDB-lite"/>
    </source>
</evidence>
<dbReference type="SUPFAM" id="SSF51445">
    <property type="entry name" value="(Trans)glycosidases"/>
    <property type="match status" value="1"/>
</dbReference>
<evidence type="ECO:0000256" key="1">
    <source>
        <dbReference type="ARBA" id="ARBA00010646"/>
    </source>
</evidence>
<name>A0A0B8QSJ5_LACLL</name>
<sequence length="493" mass="55264">MLVIFYYNATKLCCPHCKILYETIYFSSTQRKAENLEMKLKKSHIIPLILLSGLLIAKPVFAEDNVSQDDHPMGYYIKQEQEALLAQKNLPAPQTQVAPATPEEDESENTVTPTQTLPSSAIHVRMLSTAAPMLNSNTSSLPRRDAVDISSYQNWMNQADFYALRSAGVKTIVVKLTEGENYTNPYAKTQINMAKTAGLTIATYHFVSDPTRIQYEAAYYAKTAKTLGLSSNTVMIEDAEAPSTAYNWTNVSIVFKNTMASHGFHNIRYYTSQSWITSGVINTSTLGAKNMWVAQYPPGTPSTYAAMWKNSNTINSTYGAWQYTSEMRFKGGTANLLNNDLDTSIDYNNIFGAPSQNLQDVYRLYNANTGEHFYTLNFAEKTNLQNVGWRYEGIGWLSSSTGSPVYRVYNPNAKGGDHYYTMSKYEAQQLVSKGWRWDNNGGAAFYSNGSKNLYVAYNPNASSGSHNYTTNSYEQDNLLRLGWKYGAVAWKVN</sequence>
<feature type="region of interest" description="Disordered" evidence="4">
    <location>
        <begin position="93"/>
        <end position="115"/>
    </location>
</feature>
<dbReference type="PANTHER" id="PTHR34135:SF2">
    <property type="entry name" value="LYSOZYME"/>
    <property type="match status" value="1"/>
</dbReference>
<evidence type="ECO:0000256" key="3">
    <source>
        <dbReference type="ARBA" id="ARBA00023295"/>
    </source>
</evidence>